<name>A0ABT6N3J4_9SPHN</name>
<accession>A0ABT6N3J4</accession>
<comment type="caution">
    <text evidence="2">The sequence shown here is derived from an EMBL/GenBank/DDBJ whole genome shotgun (WGS) entry which is preliminary data.</text>
</comment>
<dbReference type="PANTHER" id="PTHR46623">
    <property type="entry name" value="CARBOXYMETHYLENEBUTENOLIDASE-RELATED"/>
    <property type="match status" value="1"/>
</dbReference>
<dbReference type="GO" id="GO:0016787">
    <property type="term" value="F:hydrolase activity"/>
    <property type="evidence" value="ECO:0007669"/>
    <property type="project" value="UniProtKB-KW"/>
</dbReference>
<dbReference type="Pfam" id="PF01738">
    <property type="entry name" value="DLH"/>
    <property type="match status" value="1"/>
</dbReference>
<dbReference type="EC" id="3.1.-.-" evidence="2"/>
<dbReference type="RefSeq" id="WP_281044912.1">
    <property type="nucleotide sequence ID" value="NZ_JARYGZ010000001.1"/>
</dbReference>
<protein>
    <submittedName>
        <fullName evidence="2">Dienelactone hydrolase family protein</fullName>
        <ecNumber evidence="2">3.1.-.-</ecNumber>
    </submittedName>
</protein>
<feature type="domain" description="Dienelactone hydrolase" evidence="1">
    <location>
        <begin position="17"/>
        <end position="243"/>
    </location>
</feature>
<dbReference type="Proteomes" id="UP001160625">
    <property type="component" value="Unassembled WGS sequence"/>
</dbReference>
<dbReference type="InterPro" id="IPR029058">
    <property type="entry name" value="AB_hydrolase_fold"/>
</dbReference>
<gene>
    <name evidence="2" type="ORF">QGN17_13050</name>
</gene>
<sequence length="246" mass="26640">MAQEQVTIRTADGDCPTYVVTPEGTGPWPAVIIYMDALGMRPALLGIASRLAENGYLALLPDLFYRSIPYDIPTPTEVFAKGEFMKIIGPLMEKTGPTQAAADTRQYLDYLDTRDDVKGGKVGTVGFCMGGGMALAAAGTYPDRIAAAASYHGGNLATDKPNSPHLFAPKITGEIYVAGADNDHSYPPEMHEKVKAAFDEAGVTYRAEIYPGALHGWMKPDFPIYNEEAAERGWREMLALFARNLG</sequence>
<dbReference type="SUPFAM" id="SSF53474">
    <property type="entry name" value="alpha/beta-Hydrolases"/>
    <property type="match status" value="1"/>
</dbReference>
<keyword evidence="2" id="KW-0378">Hydrolase</keyword>
<evidence type="ECO:0000313" key="3">
    <source>
        <dbReference type="Proteomes" id="UP001160625"/>
    </source>
</evidence>
<dbReference type="EMBL" id="JARYGZ010000001">
    <property type="protein sequence ID" value="MDH7639658.1"/>
    <property type="molecule type" value="Genomic_DNA"/>
</dbReference>
<dbReference type="PANTHER" id="PTHR46623:SF10">
    <property type="entry name" value="CARBOXYMETHYLENEBUTENOLIDASE HOMOLOG"/>
    <property type="match status" value="1"/>
</dbReference>
<dbReference type="InterPro" id="IPR051049">
    <property type="entry name" value="Dienelactone_hydrolase-like"/>
</dbReference>
<organism evidence="2 3">
    <name type="scientific">Sphingomonas oryzagri</name>
    <dbReference type="NCBI Taxonomy" id="3042314"/>
    <lineage>
        <taxon>Bacteria</taxon>
        <taxon>Pseudomonadati</taxon>
        <taxon>Pseudomonadota</taxon>
        <taxon>Alphaproteobacteria</taxon>
        <taxon>Sphingomonadales</taxon>
        <taxon>Sphingomonadaceae</taxon>
        <taxon>Sphingomonas</taxon>
    </lineage>
</organism>
<reference evidence="2" key="1">
    <citation type="submission" date="2023-04" db="EMBL/GenBank/DDBJ databases">
        <title>Sphingomonas sp. MAHUQ-71 isolated from rice field.</title>
        <authorList>
            <person name="Huq M.A."/>
        </authorList>
    </citation>
    <scope>NUCLEOTIDE SEQUENCE</scope>
    <source>
        <strain evidence="2">MAHUQ-71</strain>
    </source>
</reference>
<keyword evidence="3" id="KW-1185">Reference proteome</keyword>
<evidence type="ECO:0000313" key="2">
    <source>
        <dbReference type="EMBL" id="MDH7639658.1"/>
    </source>
</evidence>
<proteinExistence type="predicted"/>
<dbReference type="Gene3D" id="3.40.50.1820">
    <property type="entry name" value="alpha/beta hydrolase"/>
    <property type="match status" value="1"/>
</dbReference>
<evidence type="ECO:0000259" key="1">
    <source>
        <dbReference type="Pfam" id="PF01738"/>
    </source>
</evidence>
<dbReference type="InterPro" id="IPR002925">
    <property type="entry name" value="Dienelactn_hydro"/>
</dbReference>